<organism evidence="1 2">
    <name type="scientific">Lindgomyces ingoldianus</name>
    <dbReference type="NCBI Taxonomy" id="673940"/>
    <lineage>
        <taxon>Eukaryota</taxon>
        <taxon>Fungi</taxon>
        <taxon>Dikarya</taxon>
        <taxon>Ascomycota</taxon>
        <taxon>Pezizomycotina</taxon>
        <taxon>Dothideomycetes</taxon>
        <taxon>Pleosporomycetidae</taxon>
        <taxon>Pleosporales</taxon>
        <taxon>Lindgomycetaceae</taxon>
        <taxon>Lindgomyces</taxon>
    </lineage>
</organism>
<sequence>MEPNLRTISHRGFAEKICRPNLCQSLQTNRLPASKGRRSHRISMSERTALKLAARLSKTRHLILGSLCYEGASPQRCLSLLCRCADLAKLVVFWTKGFSQDSQVVAVQVGVTALPLQAFNVYLFSSFALLLLAPKYPQHFILSFKHTRYSREGDWLGMSVPNVRYGHRNHTFESNSIPLLQSDASNTGLSTISGQKRSEATKQPLPPFDKALGTKKWCFIGLATIYVLSLGLIICGTIAFVIAGERIPKHFFEIPAAFRPDATPVLLYPTVIFGSMSDSAREITILAINTCVTVSTEILGYIHATSLRWALYHEGRLHSNSNLRLFTSCRQCRPNSWYVNVVWGLLLTVSYSCASQIIVGADDILSPGDVGFNSTAIVILGACLLFLCILSTWSLFPSYDRKILSWSSDPLNTTLALLHDTWQRPELHPARLPRAVQPQVTYVYSRLKIVVAYLWFLVPLIGTGGGAILRIQNQQLDKSFIADSYGSIPTSLLPPCSVVGYCIGWHNSAPAVNILFLAAVQILYTLAIHSAEQLVNLHRDEAVWRCASSNRATHGTIIAKESTKAAFTSWQTAFLLVMKPVSHWLFGLCIVVNGQHLIAFHPMPLFTLAGVAILLAAFGTFLASHKQKGPQPATYGDLMLLAELVDDWGDGAGGRLFWGDKGIDTSSGGKIRLAGTSSCKGDVTEIIKDGRDYDLDSSLPFQGSLGDAWMNEPIKDLDYVFSQVTVTIYLALLPLIQSFTISLIEFLSGKSKLRNSGKGDDIRKLKWSYVSKDMSSTADSHSLHGSATRLSTSTPAKRIPRIETNDLHHPGYPSFQYIPLTVNFPLSSFHFTVAPPPATHIILEHPTLKLINPELKYGIERGDFEDLVGSFAGGDEAFVDVARGVGVVKLVCTTVDGCSYNHEFLNPRIYQRLYLPFSPRGAAVHVEPRTCPAFALSCSVWGRINNEFWLCHSMQRWQWEYSSWCKMFSGQISEYVLLLPPERGLSLHVAERHFLGHYARIMVGLRDYVAFCMWKIQLFNEFHGVIFS</sequence>
<dbReference type="EMBL" id="MU003500">
    <property type="protein sequence ID" value="KAF2473026.1"/>
    <property type="molecule type" value="Genomic_DNA"/>
</dbReference>
<evidence type="ECO:0000313" key="1">
    <source>
        <dbReference type="EMBL" id="KAF2473026.1"/>
    </source>
</evidence>
<comment type="caution">
    <text evidence="1">The sequence shown here is derived from an EMBL/GenBank/DDBJ whole genome shotgun (WGS) entry which is preliminary data.</text>
</comment>
<accession>A0ACB6R1G8</accession>
<dbReference type="Proteomes" id="UP000799755">
    <property type="component" value="Unassembled WGS sequence"/>
</dbReference>
<protein>
    <submittedName>
        <fullName evidence="1">Uncharacterized protein</fullName>
    </submittedName>
</protein>
<name>A0ACB6R1G8_9PLEO</name>
<reference evidence="1" key="1">
    <citation type="journal article" date="2020" name="Stud. Mycol.">
        <title>101 Dothideomycetes genomes: a test case for predicting lifestyles and emergence of pathogens.</title>
        <authorList>
            <person name="Haridas S."/>
            <person name="Albert R."/>
            <person name="Binder M."/>
            <person name="Bloem J."/>
            <person name="Labutti K."/>
            <person name="Salamov A."/>
            <person name="Andreopoulos B."/>
            <person name="Baker S."/>
            <person name="Barry K."/>
            <person name="Bills G."/>
            <person name="Bluhm B."/>
            <person name="Cannon C."/>
            <person name="Castanera R."/>
            <person name="Culley D."/>
            <person name="Daum C."/>
            <person name="Ezra D."/>
            <person name="Gonzalez J."/>
            <person name="Henrissat B."/>
            <person name="Kuo A."/>
            <person name="Liang C."/>
            <person name="Lipzen A."/>
            <person name="Lutzoni F."/>
            <person name="Magnuson J."/>
            <person name="Mondo S."/>
            <person name="Nolan M."/>
            <person name="Ohm R."/>
            <person name="Pangilinan J."/>
            <person name="Park H.-J."/>
            <person name="Ramirez L."/>
            <person name="Alfaro M."/>
            <person name="Sun H."/>
            <person name="Tritt A."/>
            <person name="Yoshinaga Y."/>
            <person name="Zwiers L.-H."/>
            <person name="Turgeon B."/>
            <person name="Goodwin S."/>
            <person name="Spatafora J."/>
            <person name="Crous P."/>
            <person name="Grigoriev I."/>
        </authorList>
    </citation>
    <scope>NUCLEOTIDE SEQUENCE</scope>
    <source>
        <strain evidence="1">ATCC 200398</strain>
    </source>
</reference>
<proteinExistence type="predicted"/>
<gene>
    <name evidence="1" type="ORF">BDR25DRAFT_352504</name>
</gene>
<keyword evidence="2" id="KW-1185">Reference proteome</keyword>
<evidence type="ECO:0000313" key="2">
    <source>
        <dbReference type="Proteomes" id="UP000799755"/>
    </source>
</evidence>